<dbReference type="Pfam" id="PF00196">
    <property type="entry name" value="GerE"/>
    <property type="match status" value="1"/>
</dbReference>
<dbReference type="SUPFAM" id="SSF46894">
    <property type="entry name" value="C-terminal effector domain of the bipartite response regulators"/>
    <property type="match status" value="1"/>
</dbReference>
<evidence type="ECO:0000313" key="5">
    <source>
        <dbReference type="EMBL" id="QUF07776.1"/>
    </source>
</evidence>
<dbReference type="PROSITE" id="PS50043">
    <property type="entry name" value="HTH_LUXR_2"/>
    <property type="match status" value="1"/>
</dbReference>
<reference evidence="5" key="1">
    <citation type="submission" date="2021-04" db="EMBL/GenBank/DDBJ databases">
        <title>Genomic sequence of Actinosynnema pretiosum subsp. pretiosum ATCC 31280 (C-14919).</title>
        <authorList>
            <person name="Bai L."/>
            <person name="Wang X."/>
            <person name="Xiao Y."/>
        </authorList>
    </citation>
    <scope>NUCLEOTIDE SEQUENCE</scope>
    <source>
        <strain evidence="5">ATCC 31280</strain>
    </source>
</reference>
<sequence length="58" mass="6399">MTGAETKVARLVALGRTNRQVADELHLSPHTASTHLRHAFAKLDVRTRTELARLAPRG</sequence>
<dbReference type="EMBL" id="CP073249">
    <property type="protein sequence ID" value="QUF07776.1"/>
    <property type="molecule type" value="Genomic_DNA"/>
</dbReference>
<dbReference type="PANTHER" id="PTHR44688:SF16">
    <property type="entry name" value="DNA-BINDING TRANSCRIPTIONAL ACTIVATOR DEVR_DOSR"/>
    <property type="match status" value="1"/>
</dbReference>
<keyword evidence="3" id="KW-0804">Transcription</keyword>
<dbReference type="Proteomes" id="UP000677152">
    <property type="component" value="Chromosome"/>
</dbReference>
<evidence type="ECO:0000313" key="6">
    <source>
        <dbReference type="Proteomes" id="UP000677152"/>
    </source>
</evidence>
<evidence type="ECO:0000256" key="3">
    <source>
        <dbReference type="ARBA" id="ARBA00023163"/>
    </source>
</evidence>
<dbReference type="SMART" id="SM00421">
    <property type="entry name" value="HTH_LUXR"/>
    <property type="match status" value="1"/>
</dbReference>
<evidence type="ECO:0000256" key="2">
    <source>
        <dbReference type="ARBA" id="ARBA00023125"/>
    </source>
</evidence>
<dbReference type="AlphaFoldDB" id="A0AA45LDD7"/>
<proteinExistence type="predicted"/>
<name>A0AA45LDD7_9PSEU</name>
<accession>A0AA45LDD7</accession>
<dbReference type="CDD" id="cd06170">
    <property type="entry name" value="LuxR_C_like"/>
    <property type="match status" value="1"/>
</dbReference>
<evidence type="ECO:0000256" key="1">
    <source>
        <dbReference type="ARBA" id="ARBA00023015"/>
    </source>
</evidence>
<gene>
    <name evidence="5" type="ORF">KCV87_06660</name>
</gene>
<dbReference type="GO" id="GO:0003677">
    <property type="term" value="F:DNA binding"/>
    <property type="evidence" value="ECO:0007669"/>
    <property type="project" value="UniProtKB-KW"/>
</dbReference>
<feature type="domain" description="HTH luxR-type" evidence="4">
    <location>
        <begin position="1"/>
        <end position="58"/>
    </location>
</feature>
<keyword evidence="1" id="KW-0805">Transcription regulation</keyword>
<dbReference type="InterPro" id="IPR036388">
    <property type="entry name" value="WH-like_DNA-bd_sf"/>
</dbReference>
<dbReference type="InterPro" id="IPR016032">
    <property type="entry name" value="Sig_transdc_resp-reg_C-effctor"/>
</dbReference>
<organism evidence="5 6">
    <name type="scientific">Actinosynnema pretiosum subsp. pretiosum</name>
    <dbReference type="NCBI Taxonomy" id="103721"/>
    <lineage>
        <taxon>Bacteria</taxon>
        <taxon>Bacillati</taxon>
        <taxon>Actinomycetota</taxon>
        <taxon>Actinomycetes</taxon>
        <taxon>Pseudonocardiales</taxon>
        <taxon>Pseudonocardiaceae</taxon>
        <taxon>Actinosynnema</taxon>
    </lineage>
</organism>
<evidence type="ECO:0000259" key="4">
    <source>
        <dbReference type="PROSITE" id="PS50043"/>
    </source>
</evidence>
<dbReference type="PRINTS" id="PR00038">
    <property type="entry name" value="HTHLUXR"/>
</dbReference>
<protein>
    <submittedName>
        <fullName evidence="5">Helix-turn-helix transcriptional regulator</fullName>
    </submittedName>
</protein>
<dbReference type="GO" id="GO:0006355">
    <property type="term" value="P:regulation of DNA-templated transcription"/>
    <property type="evidence" value="ECO:0007669"/>
    <property type="project" value="InterPro"/>
</dbReference>
<dbReference type="PANTHER" id="PTHR44688">
    <property type="entry name" value="DNA-BINDING TRANSCRIPTIONAL ACTIVATOR DEVR_DOSR"/>
    <property type="match status" value="1"/>
</dbReference>
<dbReference type="InterPro" id="IPR000792">
    <property type="entry name" value="Tscrpt_reg_LuxR_C"/>
</dbReference>
<keyword evidence="2" id="KW-0238">DNA-binding</keyword>
<dbReference type="Gene3D" id="1.10.10.10">
    <property type="entry name" value="Winged helix-like DNA-binding domain superfamily/Winged helix DNA-binding domain"/>
    <property type="match status" value="1"/>
</dbReference>